<dbReference type="InterPro" id="IPR005162">
    <property type="entry name" value="Retrotrans_gag_dom"/>
</dbReference>
<name>A0ABN8D821_9STRA</name>
<feature type="domain" description="Retrotransposon gag" evidence="1">
    <location>
        <begin position="87"/>
        <end position="146"/>
    </location>
</feature>
<gene>
    <name evidence="2" type="ORF">PBS001_LOCUS6029</name>
</gene>
<organism evidence="2 3">
    <name type="scientific">Peronospora belbahrii</name>
    <dbReference type="NCBI Taxonomy" id="622444"/>
    <lineage>
        <taxon>Eukaryota</taxon>
        <taxon>Sar</taxon>
        <taxon>Stramenopiles</taxon>
        <taxon>Oomycota</taxon>
        <taxon>Peronosporomycetes</taxon>
        <taxon>Peronosporales</taxon>
        <taxon>Peronosporaceae</taxon>
        <taxon>Peronospora</taxon>
    </lineage>
</organism>
<dbReference type="Pfam" id="PF03732">
    <property type="entry name" value="Retrotrans_gag"/>
    <property type="match status" value="1"/>
</dbReference>
<dbReference type="Proteomes" id="UP001158986">
    <property type="component" value="Unassembled WGS sequence"/>
</dbReference>
<proteinExistence type="predicted"/>
<reference evidence="2 3" key="1">
    <citation type="submission" date="2021-11" db="EMBL/GenBank/DDBJ databases">
        <authorList>
            <person name="Islam A."/>
            <person name="Islam S."/>
            <person name="Flora M.S."/>
            <person name="Rahman M."/>
            <person name="Ziaur R.M."/>
            <person name="Epstein J.H."/>
            <person name="Hassan M."/>
            <person name="Klassen M."/>
            <person name="Woodard K."/>
            <person name="Webb A."/>
            <person name="Webby R.J."/>
            <person name="El Zowalaty M.E."/>
        </authorList>
    </citation>
    <scope>NUCLEOTIDE SEQUENCE [LARGE SCALE GENOMIC DNA]</scope>
    <source>
        <strain evidence="2">Pbs1</strain>
    </source>
</reference>
<comment type="caution">
    <text evidence="2">The sequence shown here is derived from an EMBL/GenBank/DDBJ whole genome shotgun (WGS) entry which is preliminary data.</text>
</comment>
<evidence type="ECO:0000313" key="3">
    <source>
        <dbReference type="Proteomes" id="UP001158986"/>
    </source>
</evidence>
<evidence type="ECO:0000259" key="1">
    <source>
        <dbReference type="Pfam" id="PF03732"/>
    </source>
</evidence>
<evidence type="ECO:0000313" key="2">
    <source>
        <dbReference type="EMBL" id="CAH0519503.1"/>
    </source>
</evidence>
<accession>A0ABN8D821</accession>
<protein>
    <recommendedName>
        <fullName evidence="1">Retrotransposon gag domain-containing protein</fullName>
    </recommendedName>
</protein>
<keyword evidence="3" id="KW-1185">Reference proteome</keyword>
<sequence length="169" mass="18650">MGLRLLLCVRMDIDEMSAVDLSQAQQEGLQKLLPILGPKDVEFLIAQGEEEANKRIYMLDEYNKALVKHLKAQMPSSAPSPIATMAQEVYAPPNKAHRNSSRFLACRQGKRELAAYVQELRPLIAAMAINPMPEAVTVPVFMEGLRVGVARTEVFRVIPSSFEEAAGVA</sequence>
<dbReference type="EMBL" id="CAKLCB010000298">
    <property type="protein sequence ID" value="CAH0519503.1"/>
    <property type="molecule type" value="Genomic_DNA"/>
</dbReference>